<dbReference type="InterPro" id="IPR029063">
    <property type="entry name" value="SAM-dependent_MTases_sf"/>
</dbReference>
<gene>
    <name evidence="1" type="ORF">KIF53_01385</name>
</gene>
<organism evidence="1 2">
    <name type="scientific">Chromobacterium subtsugae</name>
    <dbReference type="NCBI Taxonomy" id="251747"/>
    <lineage>
        <taxon>Bacteria</taxon>
        <taxon>Pseudomonadati</taxon>
        <taxon>Pseudomonadota</taxon>
        <taxon>Betaproteobacteria</taxon>
        <taxon>Neisseriales</taxon>
        <taxon>Chromobacteriaceae</taxon>
        <taxon>Chromobacterium</taxon>
    </lineage>
</organism>
<dbReference type="CDD" id="cd02440">
    <property type="entry name" value="AdoMet_MTases"/>
    <property type="match status" value="1"/>
</dbReference>
<evidence type="ECO:0000313" key="2">
    <source>
        <dbReference type="Proteomes" id="UP000711178"/>
    </source>
</evidence>
<dbReference type="EMBL" id="JAHDTB010000001">
    <property type="protein sequence ID" value="MBW8286289.1"/>
    <property type="molecule type" value="Genomic_DNA"/>
</dbReference>
<dbReference type="Gene3D" id="3.40.50.150">
    <property type="entry name" value="Vaccinia Virus protein VP39"/>
    <property type="match status" value="1"/>
</dbReference>
<dbReference type="GeneID" id="97008069"/>
<proteinExistence type="predicted"/>
<dbReference type="GO" id="GO:0008168">
    <property type="term" value="F:methyltransferase activity"/>
    <property type="evidence" value="ECO:0007669"/>
    <property type="project" value="UniProtKB-KW"/>
</dbReference>
<keyword evidence="1" id="KW-0489">Methyltransferase</keyword>
<dbReference type="RefSeq" id="WP_080770127.1">
    <property type="nucleotide sequence ID" value="NZ_CP142381.1"/>
</dbReference>
<sequence length="205" mass="23237">MSRRAWTAYSQASQHYFDAYEELDFTKMHQAFLRFLPPKDSLCLDVGAGSGRDAASLARRGYQVIAVEPSQGLRSLAISHHDKSSITWLDDKLPRLDKVKTLPYRYKFILLSAVWMHIPIRNRLASLRVLRSLLASDGYIAITLRLGIPSSDRVMYPVSVEELLRHAGKVGLAPVYVGRKTKDSMSRNDVKWQKVVLRPESPPLS</sequence>
<evidence type="ECO:0000313" key="1">
    <source>
        <dbReference type="EMBL" id="MBW8286289.1"/>
    </source>
</evidence>
<reference evidence="1 2" key="1">
    <citation type="submission" date="2021-05" db="EMBL/GenBank/DDBJ databases">
        <title>Draft Whole Genome Sequencing Of Biosensor Chromobacterium violaceum Strain CV026 Reveals A Regulatory RNA In Chromobacterium violaceum Phenotype Regulatory Network.</title>
        <authorList>
            <person name="Hong K.W."/>
            <person name="Chan K.G."/>
            <person name="Chang C.-Y."/>
        </authorList>
    </citation>
    <scope>NUCLEOTIDE SEQUENCE [LARGE SCALE GENOMIC DNA]</scope>
    <source>
        <strain evidence="1 2">ATCC 31532</strain>
    </source>
</reference>
<comment type="caution">
    <text evidence="1">The sequence shown here is derived from an EMBL/GenBank/DDBJ whole genome shotgun (WGS) entry which is preliminary data.</text>
</comment>
<keyword evidence="2" id="KW-1185">Reference proteome</keyword>
<accession>A0ABS7F869</accession>
<protein>
    <submittedName>
        <fullName evidence="1">Methyltransferase domain-containing protein</fullName>
    </submittedName>
</protein>
<dbReference type="Proteomes" id="UP000711178">
    <property type="component" value="Unassembled WGS sequence"/>
</dbReference>
<dbReference type="SUPFAM" id="SSF53335">
    <property type="entry name" value="S-adenosyl-L-methionine-dependent methyltransferases"/>
    <property type="match status" value="1"/>
</dbReference>
<name>A0ABS7F869_9NEIS</name>
<keyword evidence="1" id="KW-0808">Transferase</keyword>
<dbReference type="GO" id="GO:0032259">
    <property type="term" value="P:methylation"/>
    <property type="evidence" value="ECO:0007669"/>
    <property type="project" value="UniProtKB-KW"/>
</dbReference>
<dbReference type="Pfam" id="PF13489">
    <property type="entry name" value="Methyltransf_23"/>
    <property type="match status" value="1"/>
</dbReference>